<evidence type="ECO:0000313" key="2">
    <source>
        <dbReference type="Proteomes" id="UP001060085"/>
    </source>
</evidence>
<dbReference type="Proteomes" id="UP001060085">
    <property type="component" value="Linkage Group LG01"/>
</dbReference>
<sequence length="123" mass="13791">MFRALSTRGRGYEKLTDEYKEEEASDAAVAVASRNEAKLNRARSLPAKIWSLSSKKPAKSDQKVLPQAKSEAKQAKKASKIHPIFSFFDGRLRKKMTAKPEFSSQYMRIESSLDPVLVADSLI</sequence>
<comment type="caution">
    <text evidence="1">The sequence shown here is derived from an EMBL/GenBank/DDBJ whole genome shotgun (WGS) entry which is preliminary data.</text>
</comment>
<gene>
    <name evidence="1" type="ORF">M9H77_05399</name>
</gene>
<keyword evidence="2" id="KW-1185">Reference proteome</keyword>
<reference evidence="2" key="1">
    <citation type="journal article" date="2023" name="Nat. Plants">
        <title>Single-cell RNA sequencing provides a high-resolution roadmap for understanding the multicellular compartmentation of specialized metabolism.</title>
        <authorList>
            <person name="Sun S."/>
            <person name="Shen X."/>
            <person name="Li Y."/>
            <person name="Li Y."/>
            <person name="Wang S."/>
            <person name="Li R."/>
            <person name="Zhang H."/>
            <person name="Shen G."/>
            <person name="Guo B."/>
            <person name="Wei J."/>
            <person name="Xu J."/>
            <person name="St-Pierre B."/>
            <person name="Chen S."/>
            <person name="Sun C."/>
        </authorList>
    </citation>
    <scope>NUCLEOTIDE SEQUENCE [LARGE SCALE GENOMIC DNA]</scope>
</reference>
<evidence type="ECO:0000313" key="1">
    <source>
        <dbReference type="EMBL" id="KAI5684171.1"/>
    </source>
</evidence>
<protein>
    <submittedName>
        <fullName evidence="1">Uncharacterized protein</fullName>
    </submittedName>
</protein>
<accession>A0ACC0CGT4</accession>
<dbReference type="EMBL" id="CM044701">
    <property type="protein sequence ID" value="KAI5684171.1"/>
    <property type="molecule type" value="Genomic_DNA"/>
</dbReference>
<proteinExistence type="predicted"/>
<name>A0ACC0CGT4_CATRO</name>
<organism evidence="1 2">
    <name type="scientific">Catharanthus roseus</name>
    <name type="common">Madagascar periwinkle</name>
    <name type="synonym">Vinca rosea</name>
    <dbReference type="NCBI Taxonomy" id="4058"/>
    <lineage>
        <taxon>Eukaryota</taxon>
        <taxon>Viridiplantae</taxon>
        <taxon>Streptophyta</taxon>
        <taxon>Embryophyta</taxon>
        <taxon>Tracheophyta</taxon>
        <taxon>Spermatophyta</taxon>
        <taxon>Magnoliopsida</taxon>
        <taxon>eudicotyledons</taxon>
        <taxon>Gunneridae</taxon>
        <taxon>Pentapetalae</taxon>
        <taxon>asterids</taxon>
        <taxon>lamiids</taxon>
        <taxon>Gentianales</taxon>
        <taxon>Apocynaceae</taxon>
        <taxon>Rauvolfioideae</taxon>
        <taxon>Vinceae</taxon>
        <taxon>Catharanthinae</taxon>
        <taxon>Catharanthus</taxon>
    </lineage>
</organism>